<evidence type="ECO:0000259" key="10">
    <source>
        <dbReference type="Pfam" id="PF09377"/>
    </source>
</evidence>
<proteinExistence type="inferred from homology"/>
<dbReference type="InterPro" id="IPR002140">
    <property type="entry name" value="Sdo1/SBDS"/>
</dbReference>
<dbReference type="Proteomes" id="UP000276133">
    <property type="component" value="Unassembled WGS sequence"/>
</dbReference>
<dbReference type="Pfam" id="PF01172">
    <property type="entry name" value="SBDS_N"/>
    <property type="match status" value="1"/>
</dbReference>
<dbReference type="SUPFAM" id="SSF109728">
    <property type="entry name" value="Hypothetical protein AF0491, middle domain"/>
    <property type="match status" value="1"/>
</dbReference>
<keyword evidence="7" id="KW-0539">Nucleus</keyword>
<dbReference type="OrthoDB" id="10253092at2759"/>
<feature type="domain" description="Ribosome maturation protein SDO1/SBDS C-terminal" evidence="11">
    <location>
        <begin position="175"/>
        <end position="242"/>
    </location>
</feature>
<comment type="subunit">
    <text evidence="8">Associates with the 60S ribosomal subunit.</text>
</comment>
<keyword evidence="6" id="KW-0690">Ribosome biogenesis</keyword>
<dbReference type="Gene3D" id="3.30.70.240">
    <property type="match status" value="1"/>
</dbReference>
<evidence type="ECO:0000256" key="8">
    <source>
        <dbReference type="ARBA" id="ARBA00049708"/>
    </source>
</evidence>
<keyword evidence="5" id="KW-0963">Cytoplasm</keyword>
<dbReference type="InterPro" id="IPR039100">
    <property type="entry name" value="Sdo1/SBDS-like"/>
</dbReference>
<evidence type="ECO:0000256" key="1">
    <source>
        <dbReference type="ARBA" id="ARBA00004123"/>
    </source>
</evidence>
<dbReference type="InterPro" id="IPR036786">
    <property type="entry name" value="Ribosome_mat_SBDS_N_sf"/>
</dbReference>
<comment type="caution">
    <text evidence="12">The sequence shown here is derived from an EMBL/GenBank/DDBJ whole genome shotgun (WGS) entry which is preliminary data.</text>
</comment>
<dbReference type="InterPro" id="IPR018023">
    <property type="entry name" value="Ribosome_mat_SBDS_CS"/>
</dbReference>
<feature type="domain" description="Ribosome maturation protein SDO1/SBDS central" evidence="10">
    <location>
        <begin position="110"/>
        <end position="173"/>
    </location>
</feature>
<dbReference type="Pfam" id="PF20268">
    <property type="entry name" value="SBDS_C"/>
    <property type="match status" value="1"/>
</dbReference>
<evidence type="ECO:0000256" key="4">
    <source>
        <dbReference type="ARBA" id="ARBA00014814"/>
    </source>
</evidence>
<evidence type="ECO:0000256" key="6">
    <source>
        <dbReference type="ARBA" id="ARBA00022517"/>
    </source>
</evidence>
<dbReference type="GO" id="GO:0005634">
    <property type="term" value="C:nucleus"/>
    <property type="evidence" value="ECO:0007669"/>
    <property type="project" value="UniProtKB-SubCell"/>
</dbReference>
<dbReference type="InterPro" id="IPR046928">
    <property type="entry name" value="SDO1/SBDS_C"/>
</dbReference>
<dbReference type="Gene3D" id="1.10.10.900">
    <property type="entry name" value="SBDS protein C-terminal domain, subdomain 1"/>
    <property type="match status" value="1"/>
</dbReference>
<comment type="similarity">
    <text evidence="3">Belongs to the SDO1/SBDS family.</text>
</comment>
<dbReference type="EMBL" id="REGN01000240">
    <property type="protein sequence ID" value="RNA43293.1"/>
    <property type="molecule type" value="Genomic_DNA"/>
</dbReference>
<evidence type="ECO:0000256" key="7">
    <source>
        <dbReference type="ARBA" id="ARBA00023242"/>
    </source>
</evidence>
<evidence type="ECO:0000313" key="12">
    <source>
        <dbReference type="EMBL" id="RNA43293.1"/>
    </source>
</evidence>
<dbReference type="InterPro" id="IPR018978">
    <property type="entry name" value="SDO1/SBDS_central"/>
</dbReference>
<dbReference type="InterPro" id="IPR019783">
    <property type="entry name" value="SDO1/SBDS_N"/>
</dbReference>
<gene>
    <name evidence="12" type="ORF">BpHYR1_004874</name>
</gene>
<accession>A0A3M7T5D3</accession>
<dbReference type="Gene3D" id="3.30.1250.10">
    <property type="entry name" value="Ribosome maturation protein SBDS, N-terminal domain"/>
    <property type="match status" value="1"/>
</dbReference>
<comment type="subcellular location">
    <subcellularLocation>
        <location evidence="2">Cytoplasm</location>
    </subcellularLocation>
    <subcellularLocation>
        <location evidence="1">Nucleus</location>
    </subcellularLocation>
</comment>
<dbReference type="SUPFAM" id="SSF89895">
    <property type="entry name" value="FYSH domain"/>
    <property type="match status" value="1"/>
</dbReference>
<dbReference type="Pfam" id="PF09377">
    <property type="entry name" value="SBDS_domain_II"/>
    <property type="match status" value="1"/>
</dbReference>
<evidence type="ECO:0000256" key="5">
    <source>
        <dbReference type="ARBA" id="ARBA00022490"/>
    </source>
</evidence>
<dbReference type="AlphaFoldDB" id="A0A3M7T5D3"/>
<keyword evidence="13" id="KW-1185">Reference proteome</keyword>
<dbReference type="NCBIfam" id="TIGR00291">
    <property type="entry name" value="RNA_SBDS"/>
    <property type="match status" value="1"/>
</dbReference>
<sequence length="254" mass="28935">MAKIFTPSNRIQLTNVAVVRLKKSGHRFEIACYKNKVISWRNKVDTDLDDVLQSYSVFVNVSKGQVAKKEDLMDVFGTEDQTKICLEILEKGELQVSDKERHQHLENLFKEIATIVSEKCINPMTKRPYTVTLIEQAMKDAHFSVNPNKNAKVQALEVVKLLQSSGTLPIERAQMKIRLDIPQKEAKKIKEKLIKVINKVESEEYNASSLEIIGIIDPGSFREIDEILQSETKGKGVMEVISFKEMVEGEEKLE</sequence>
<dbReference type="GO" id="GO:0042256">
    <property type="term" value="P:cytosolic ribosome assembly"/>
    <property type="evidence" value="ECO:0007669"/>
    <property type="project" value="InterPro"/>
</dbReference>
<dbReference type="PANTHER" id="PTHR10927">
    <property type="entry name" value="RIBOSOME MATURATION PROTEIN SBDS"/>
    <property type="match status" value="1"/>
</dbReference>
<protein>
    <recommendedName>
        <fullName evidence="4">Ribosome maturation protein SBDS</fullName>
    </recommendedName>
</protein>
<evidence type="ECO:0000259" key="11">
    <source>
        <dbReference type="Pfam" id="PF20268"/>
    </source>
</evidence>
<dbReference type="PROSITE" id="PS01267">
    <property type="entry name" value="UPF0023"/>
    <property type="match status" value="1"/>
</dbReference>
<dbReference type="InterPro" id="IPR037188">
    <property type="entry name" value="Sdo1/SBDS_central_sf"/>
</dbReference>
<feature type="domain" description="Ribosome maturation protein SDO1/SBDS N-terminal" evidence="9">
    <location>
        <begin position="15"/>
        <end position="101"/>
    </location>
</feature>
<evidence type="ECO:0000256" key="3">
    <source>
        <dbReference type="ARBA" id="ARBA00007433"/>
    </source>
</evidence>
<dbReference type="GO" id="GO:0005737">
    <property type="term" value="C:cytoplasm"/>
    <property type="evidence" value="ECO:0007669"/>
    <property type="project" value="UniProtKB-SubCell"/>
</dbReference>
<organism evidence="12 13">
    <name type="scientific">Brachionus plicatilis</name>
    <name type="common">Marine rotifer</name>
    <name type="synonym">Brachionus muelleri</name>
    <dbReference type="NCBI Taxonomy" id="10195"/>
    <lineage>
        <taxon>Eukaryota</taxon>
        <taxon>Metazoa</taxon>
        <taxon>Spiralia</taxon>
        <taxon>Gnathifera</taxon>
        <taxon>Rotifera</taxon>
        <taxon>Eurotatoria</taxon>
        <taxon>Monogononta</taxon>
        <taxon>Pseudotrocha</taxon>
        <taxon>Ploima</taxon>
        <taxon>Brachionidae</taxon>
        <taxon>Brachionus</taxon>
    </lineage>
</organism>
<reference evidence="12 13" key="1">
    <citation type="journal article" date="2018" name="Sci. Rep.">
        <title>Genomic signatures of local adaptation to the degree of environmental predictability in rotifers.</title>
        <authorList>
            <person name="Franch-Gras L."/>
            <person name="Hahn C."/>
            <person name="Garcia-Roger E.M."/>
            <person name="Carmona M.J."/>
            <person name="Serra M."/>
            <person name="Gomez A."/>
        </authorList>
    </citation>
    <scope>NUCLEOTIDE SEQUENCE [LARGE SCALE GENOMIC DNA]</scope>
    <source>
        <strain evidence="12">HYR1</strain>
    </source>
</reference>
<name>A0A3M7T5D3_BRAPC</name>
<evidence type="ECO:0000259" key="9">
    <source>
        <dbReference type="Pfam" id="PF01172"/>
    </source>
</evidence>
<dbReference type="FunFam" id="3.30.1250.10:FF:000001">
    <property type="entry name" value="SBDS, ribosome maturation factor"/>
    <property type="match status" value="1"/>
</dbReference>
<evidence type="ECO:0000256" key="2">
    <source>
        <dbReference type="ARBA" id="ARBA00004496"/>
    </source>
</evidence>
<dbReference type="PANTHER" id="PTHR10927:SF1">
    <property type="entry name" value="RIBOSOME MATURATION PROTEIN SBDS"/>
    <property type="match status" value="1"/>
</dbReference>
<dbReference type="STRING" id="10195.A0A3M7T5D3"/>
<evidence type="ECO:0000313" key="13">
    <source>
        <dbReference type="Proteomes" id="UP000276133"/>
    </source>
</evidence>